<evidence type="ECO:0000256" key="5">
    <source>
        <dbReference type="ARBA" id="ARBA00023136"/>
    </source>
</evidence>
<feature type="transmembrane region" description="Helical" evidence="6">
    <location>
        <begin position="495"/>
        <end position="513"/>
    </location>
</feature>
<evidence type="ECO:0000256" key="2">
    <source>
        <dbReference type="ARBA" id="ARBA00022475"/>
    </source>
</evidence>
<accession>A0A2M7FX26</accession>
<evidence type="ECO:0000259" key="7">
    <source>
        <dbReference type="SMART" id="SM00849"/>
    </source>
</evidence>
<feature type="transmembrane region" description="Helical" evidence="6">
    <location>
        <begin position="345"/>
        <end position="363"/>
    </location>
</feature>
<dbReference type="GO" id="GO:0030420">
    <property type="term" value="P:establishment of competence for transformation"/>
    <property type="evidence" value="ECO:0007669"/>
    <property type="project" value="InterPro"/>
</dbReference>
<dbReference type="InterPro" id="IPR001279">
    <property type="entry name" value="Metallo-B-lactamas"/>
</dbReference>
<name>A0A2M7FX26_9BACT</name>
<feature type="transmembrane region" description="Helical" evidence="6">
    <location>
        <begin position="468"/>
        <end position="488"/>
    </location>
</feature>
<dbReference type="SMART" id="SM00849">
    <property type="entry name" value="Lactamase_B"/>
    <property type="match status" value="1"/>
</dbReference>
<keyword evidence="5 6" id="KW-0472">Membrane</keyword>
<dbReference type="AlphaFoldDB" id="A0A2M7FX26"/>
<feature type="transmembrane region" description="Helical" evidence="6">
    <location>
        <begin position="49"/>
        <end position="67"/>
    </location>
</feature>
<dbReference type="InterPro" id="IPR036866">
    <property type="entry name" value="RibonucZ/Hydroxyglut_hydro"/>
</dbReference>
<keyword evidence="2" id="KW-1003">Cell membrane</keyword>
<dbReference type="NCBIfam" id="TIGR00360">
    <property type="entry name" value="ComEC_N-term"/>
    <property type="match status" value="1"/>
</dbReference>
<dbReference type="PANTHER" id="PTHR30619">
    <property type="entry name" value="DNA INTERNALIZATION/COMPETENCE PROTEIN COMEC/REC2"/>
    <property type="match status" value="1"/>
</dbReference>
<comment type="subcellular location">
    <subcellularLocation>
        <location evidence="1">Cell membrane</location>
        <topology evidence="1">Multi-pass membrane protein</topology>
    </subcellularLocation>
</comment>
<dbReference type="EMBL" id="PFFQ01000066">
    <property type="protein sequence ID" value="PIW13764.1"/>
    <property type="molecule type" value="Genomic_DNA"/>
</dbReference>
<dbReference type="GO" id="GO:0005886">
    <property type="term" value="C:plasma membrane"/>
    <property type="evidence" value="ECO:0007669"/>
    <property type="project" value="UniProtKB-SubCell"/>
</dbReference>
<feature type="transmembrane region" description="Helical" evidence="6">
    <location>
        <begin position="409"/>
        <end position="432"/>
    </location>
</feature>
<dbReference type="CDD" id="cd07731">
    <property type="entry name" value="ComA-like_MBL-fold"/>
    <property type="match status" value="1"/>
</dbReference>
<evidence type="ECO:0000256" key="4">
    <source>
        <dbReference type="ARBA" id="ARBA00022989"/>
    </source>
</evidence>
<dbReference type="InterPro" id="IPR025405">
    <property type="entry name" value="DUF4131"/>
</dbReference>
<keyword evidence="3 6" id="KW-0812">Transmembrane</keyword>
<evidence type="ECO:0000313" key="9">
    <source>
        <dbReference type="Proteomes" id="UP000231019"/>
    </source>
</evidence>
<evidence type="ECO:0000256" key="3">
    <source>
        <dbReference type="ARBA" id="ARBA00022692"/>
    </source>
</evidence>
<dbReference type="Pfam" id="PF13567">
    <property type="entry name" value="DUF4131"/>
    <property type="match status" value="1"/>
</dbReference>
<organism evidence="8 9">
    <name type="scientific">bacterium (Candidatus Blackallbacteria) CG17_big_fil_post_rev_8_21_14_2_50_48_46</name>
    <dbReference type="NCBI Taxonomy" id="2014261"/>
    <lineage>
        <taxon>Bacteria</taxon>
        <taxon>Candidatus Blackallbacteria</taxon>
    </lineage>
</organism>
<feature type="domain" description="Metallo-beta-lactamase" evidence="7">
    <location>
        <begin position="530"/>
        <end position="737"/>
    </location>
</feature>
<proteinExistence type="predicted"/>
<feature type="transmembrane region" description="Helical" evidence="6">
    <location>
        <begin position="250"/>
        <end position="269"/>
    </location>
</feature>
<dbReference type="InterPro" id="IPR004477">
    <property type="entry name" value="ComEC_N"/>
</dbReference>
<evidence type="ECO:0000256" key="1">
    <source>
        <dbReference type="ARBA" id="ARBA00004651"/>
    </source>
</evidence>
<dbReference type="Pfam" id="PF03772">
    <property type="entry name" value="Competence"/>
    <property type="match status" value="1"/>
</dbReference>
<gene>
    <name evidence="8" type="ORF">COW36_24155</name>
</gene>
<dbReference type="Gene3D" id="3.60.15.10">
    <property type="entry name" value="Ribonuclease Z/Hydroxyacylglutathione hydrolase-like"/>
    <property type="match status" value="1"/>
</dbReference>
<reference evidence="8 9" key="1">
    <citation type="submission" date="2017-09" db="EMBL/GenBank/DDBJ databases">
        <title>Depth-based differentiation of microbial function through sediment-hosted aquifers and enrichment of novel symbionts in the deep terrestrial subsurface.</title>
        <authorList>
            <person name="Probst A.J."/>
            <person name="Ladd B."/>
            <person name="Jarett J.K."/>
            <person name="Geller-Mcgrath D.E."/>
            <person name="Sieber C.M."/>
            <person name="Emerson J.B."/>
            <person name="Anantharaman K."/>
            <person name="Thomas B.C."/>
            <person name="Malmstrom R."/>
            <person name="Stieglmeier M."/>
            <person name="Klingl A."/>
            <person name="Woyke T."/>
            <person name="Ryan C.M."/>
            <person name="Banfield J.F."/>
        </authorList>
    </citation>
    <scope>NUCLEOTIDE SEQUENCE [LARGE SCALE GENOMIC DNA]</scope>
    <source>
        <strain evidence="8">CG17_big_fil_post_rev_8_21_14_2_50_48_46</strain>
    </source>
</reference>
<dbReference type="InterPro" id="IPR052159">
    <property type="entry name" value="Competence_DNA_uptake"/>
</dbReference>
<feature type="transmembrane region" description="Helical" evidence="6">
    <location>
        <begin position="289"/>
        <end position="314"/>
    </location>
</feature>
<comment type="caution">
    <text evidence="8">The sequence shown here is derived from an EMBL/GenBank/DDBJ whole genome shotgun (WGS) entry which is preliminary data.</text>
</comment>
<keyword evidence="4 6" id="KW-1133">Transmembrane helix</keyword>
<dbReference type="Pfam" id="PF00753">
    <property type="entry name" value="Lactamase_B"/>
    <property type="match status" value="1"/>
</dbReference>
<evidence type="ECO:0000313" key="8">
    <source>
        <dbReference type="EMBL" id="PIW13764.1"/>
    </source>
</evidence>
<feature type="transmembrane region" description="Helical" evidence="6">
    <location>
        <begin position="439"/>
        <end position="462"/>
    </location>
</feature>
<protein>
    <submittedName>
        <fullName evidence="8">DNA internalization-related competence protein ComEC/Rec2</fullName>
    </submittedName>
</protein>
<dbReference type="NCBIfam" id="TIGR00361">
    <property type="entry name" value="ComEC_Rec2"/>
    <property type="match status" value="1"/>
</dbReference>
<sequence>MNPSVIFPLLAFALGIGISAWPMQAQVGSLMILGLLLALWGKYQRFWLKLSLLCLFCSLLGFSWAVFRTPHPSAQDPVLYAPAKQISLSGRVLSARSSEGKLSLRLKAHQLKLKGQTLKVSGQVQVQQALQAHGAQAPEPPAPGSEIQVTGSLDRPLPALNFGDFSYRDYLARQGVFSLFRARELKILKQPSPVSPPFLLHRLRQKLYTGFARSLPSEHAALLGSLILGEEAASVPEALKERFRKAGLQHVLAVSGFQVQLLLLAWLGISRLLRLSRRMSAPLGAVWIFLYMALTGFTPSVLRAGLVGCLGLIAWSCFRRIHALQALILGAGLLLVWRPQMLFEVGFQFSVLATLGLIWGAQWAEAKLDFLPLPLAQTLGALLTAQAWVLPVQLYHFGEVSPLIIPANLWASLFVSLLTWMSLAGMGLGLCLPTLWSWLAPLISFSTGLFLNGVVFLAALPLPSLSGLYPSGFQVLLCLSCLLILPWLHKKQCPPILLVSLLLLPLLSGANLLKEQQGCPLRVTYLYVGQGDGILIEYKGQTVLIDAGPRQEKEGKVWDAGLRHILPYLKRRGIARINHALISHAHQDHAGGFSGLLDSLPIEQFWAPAESPASDSYLALLRKIQSHHLPLHFPKQGEKLVLAPDLELIFWQGQTEAGEDHSHGPNNQSLVVQMRHQNLRFLFAGDIEKEAENALLASGLNLKSDIYKIPHHGSDTSSQSKFIAAVAPREGIVSVGVGNQFGHPVKAILERYAQQGSRVWRTDQQGAVCVCSQGKSYQIGSVQK</sequence>
<dbReference type="InterPro" id="IPR035681">
    <property type="entry name" value="ComA-like_MBL"/>
</dbReference>
<dbReference type="SUPFAM" id="SSF56281">
    <property type="entry name" value="Metallo-hydrolase/oxidoreductase"/>
    <property type="match status" value="1"/>
</dbReference>
<dbReference type="InterPro" id="IPR004797">
    <property type="entry name" value="Competence_ComEC/Rec2"/>
</dbReference>
<dbReference type="PANTHER" id="PTHR30619:SF1">
    <property type="entry name" value="RECOMBINATION PROTEIN 2"/>
    <property type="match status" value="1"/>
</dbReference>
<evidence type="ECO:0000256" key="6">
    <source>
        <dbReference type="SAM" id="Phobius"/>
    </source>
</evidence>
<dbReference type="Proteomes" id="UP000231019">
    <property type="component" value="Unassembled WGS sequence"/>
</dbReference>
<feature type="transmembrane region" description="Helical" evidence="6">
    <location>
        <begin position="321"/>
        <end position="339"/>
    </location>
</feature>